<name>A0ABT5TVN7_9MICO</name>
<proteinExistence type="predicted"/>
<evidence type="ECO:0000259" key="1">
    <source>
        <dbReference type="Pfam" id="PF01882"/>
    </source>
</evidence>
<protein>
    <submittedName>
        <fullName evidence="2">DUF58 domain-containing protein</fullName>
    </submittedName>
</protein>
<accession>A0ABT5TVN7</accession>
<feature type="domain" description="DUF58" evidence="1">
    <location>
        <begin position="162"/>
        <end position="342"/>
    </location>
</feature>
<comment type="caution">
    <text evidence="2">The sequence shown here is derived from an EMBL/GenBank/DDBJ whole genome shotgun (WGS) entry which is preliminary data.</text>
</comment>
<reference evidence="2" key="1">
    <citation type="submission" date="2023-02" db="EMBL/GenBank/DDBJ databases">
        <title>Georgenia sp.10Sc9-8, isolated from a soil sample collected from the Taklamakan desert.</title>
        <authorList>
            <person name="Liu S."/>
        </authorList>
    </citation>
    <scope>NUCLEOTIDE SEQUENCE</scope>
    <source>
        <strain evidence="2">10Sc9-8</strain>
    </source>
</reference>
<evidence type="ECO:0000313" key="3">
    <source>
        <dbReference type="Proteomes" id="UP001165561"/>
    </source>
</evidence>
<dbReference type="Proteomes" id="UP001165561">
    <property type="component" value="Unassembled WGS sequence"/>
</dbReference>
<feature type="non-terminal residue" evidence="2">
    <location>
        <position position="369"/>
    </location>
</feature>
<dbReference type="PANTHER" id="PTHR33608">
    <property type="entry name" value="BLL2464 PROTEIN"/>
    <property type="match status" value="1"/>
</dbReference>
<organism evidence="2 3">
    <name type="scientific">Georgenia halotolerans</name>
    <dbReference type="NCBI Taxonomy" id="3028317"/>
    <lineage>
        <taxon>Bacteria</taxon>
        <taxon>Bacillati</taxon>
        <taxon>Actinomycetota</taxon>
        <taxon>Actinomycetes</taxon>
        <taxon>Micrococcales</taxon>
        <taxon>Bogoriellaceae</taxon>
        <taxon>Georgenia</taxon>
    </lineage>
</organism>
<gene>
    <name evidence="2" type="ORF">PU560_02465</name>
</gene>
<evidence type="ECO:0000313" key="2">
    <source>
        <dbReference type="EMBL" id="MDD9205329.1"/>
    </source>
</evidence>
<feature type="non-terminal residue" evidence="2">
    <location>
        <position position="1"/>
    </location>
</feature>
<dbReference type="Pfam" id="PF01882">
    <property type="entry name" value="DUF58"/>
    <property type="match status" value="1"/>
</dbReference>
<dbReference type="PANTHER" id="PTHR33608:SF14">
    <property type="entry name" value="POSSIBLE CONSERVED SECRETED PROTEIN"/>
    <property type="match status" value="1"/>
</dbReference>
<keyword evidence="3" id="KW-1185">Reference proteome</keyword>
<sequence>LGRPDVTVVGAPLLLHAAWGRLAGPSEAWRLAVRAGDQTEAGALVASAVLTVPPGTELVRVRASSPGSRPHEALVRVPGERAVGLRTRTVRTGEHELFRVDALPVGAEWSSISRPVTVGPVPVLVLPRALPLPVVPLPPRLQGLTGAHSAGRPGEGGDFHDVHPFVPGDRLRRVDWRTTGRRAARTGGRTLELYVRRTRATADATVMLVMDSRDDVGPDVATWAGAGSVRSDEPTSLDLARQAAASLARGYLDGGDRVGLEDLGRRRRPVRPAAGSRHLERVVRRLALSRAERQPGPRHRAPQIPSGALVVVLSTFLDGEAARMAHLWRRAGHRVLAVDVLPEVREGDLDARLRTAYRLVRMEREDRLT</sequence>
<dbReference type="EMBL" id="JARACI010000426">
    <property type="protein sequence ID" value="MDD9205329.1"/>
    <property type="molecule type" value="Genomic_DNA"/>
</dbReference>
<dbReference type="InterPro" id="IPR002881">
    <property type="entry name" value="DUF58"/>
</dbReference>